<dbReference type="EMBL" id="LO017727">
    <property type="protein sequence ID" value="CRH05343.1"/>
    <property type="molecule type" value="Genomic_DNA"/>
</dbReference>
<evidence type="ECO:0000256" key="3">
    <source>
        <dbReference type="ARBA" id="ARBA00022692"/>
    </source>
</evidence>
<feature type="transmembrane region" description="Helical" evidence="6">
    <location>
        <begin position="127"/>
        <end position="147"/>
    </location>
</feature>
<organism evidence="7">
    <name type="scientific">Magnetococcus massalia (strain MO-1)</name>
    <dbReference type="NCBI Taxonomy" id="451514"/>
    <lineage>
        <taxon>Bacteria</taxon>
        <taxon>Pseudomonadati</taxon>
        <taxon>Pseudomonadota</taxon>
        <taxon>Magnetococcia</taxon>
        <taxon>Magnetococcales</taxon>
        <taxon>Magnetococcaceae</taxon>
        <taxon>Magnetococcus</taxon>
    </lineage>
</organism>
<evidence type="ECO:0000256" key="2">
    <source>
        <dbReference type="ARBA" id="ARBA00005268"/>
    </source>
</evidence>
<protein>
    <recommendedName>
        <fullName evidence="8">Iron export ABC transporter permease subunit FetB</fullName>
    </recommendedName>
</protein>
<dbReference type="InterPro" id="IPR005226">
    <property type="entry name" value="UPF0014_fam"/>
</dbReference>
<name>A0A1S7LFZ8_MAGMO</name>
<feature type="transmembrane region" description="Helical" evidence="6">
    <location>
        <begin position="62"/>
        <end position="80"/>
    </location>
</feature>
<dbReference type="PANTHER" id="PTHR30028:SF0">
    <property type="entry name" value="PROTEIN ALUMINUM SENSITIVE 3"/>
    <property type="match status" value="1"/>
</dbReference>
<feature type="transmembrane region" description="Helical" evidence="6">
    <location>
        <begin position="92"/>
        <end position="115"/>
    </location>
</feature>
<proteinExistence type="inferred from homology"/>
<evidence type="ECO:0000256" key="1">
    <source>
        <dbReference type="ARBA" id="ARBA00004141"/>
    </source>
</evidence>
<feature type="transmembrane region" description="Helical" evidence="6">
    <location>
        <begin position="190"/>
        <end position="212"/>
    </location>
</feature>
<sequence>MNAVITPLELGLASILILTLAALSWQQSLQLEKKILIAAARTAIQLTLLGLVLKSIFSQSHWGWTLLMVMVMMLAAGREATQRQHRRFTGWWSFGIGLSAMFVSSFAITFLVLVTVVSATPWYQAEYAIPLLGIMLGNTLNGIALGLDRLTQACWQQRPIIEARLASGETWQQATLQIRREALRTGTIPMLNAMAAAGLVSLPGMMTGQILAGADPIQAVNYQILIMFMVSSGSGFGTMLAVHVGIRRLFDTRHRLRLDRLKEGQA</sequence>
<dbReference type="PANTHER" id="PTHR30028">
    <property type="entry name" value="UPF0014 INNER MEMBRANE PROTEIN YBBM-RELATED"/>
    <property type="match status" value="1"/>
</dbReference>
<keyword evidence="3 6" id="KW-0812">Transmembrane</keyword>
<keyword evidence="4 6" id="KW-1133">Transmembrane helix</keyword>
<keyword evidence="5 6" id="KW-0472">Membrane</keyword>
<evidence type="ECO:0008006" key="8">
    <source>
        <dbReference type="Google" id="ProtNLM"/>
    </source>
</evidence>
<feature type="transmembrane region" description="Helical" evidence="6">
    <location>
        <begin position="35"/>
        <end position="56"/>
    </location>
</feature>
<comment type="subcellular location">
    <subcellularLocation>
        <location evidence="1">Membrane</location>
        <topology evidence="1">Multi-pass membrane protein</topology>
    </subcellularLocation>
</comment>
<evidence type="ECO:0000256" key="6">
    <source>
        <dbReference type="SAM" id="Phobius"/>
    </source>
</evidence>
<feature type="transmembrane region" description="Helical" evidence="6">
    <location>
        <begin position="224"/>
        <end position="246"/>
    </location>
</feature>
<evidence type="ECO:0000313" key="7">
    <source>
        <dbReference type="EMBL" id="CRH05343.1"/>
    </source>
</evidence>
<reference evidence="7" key="1">
    <citation type="submission" date="2015-04" db="EMBL/GenBank/DDBJ databases">
        <authorList>
            <person name="Syromyatnikov M.Y."/>
            <person name="Popov V.N."/>
        </authorList>
    </citation>
    <scope>NUCLEOTIDE SEQUENCE</scope>
    <source>
        <strain evidence="7">MO-1</strain>
    </source>
</reference>
<dbReference type="Pfam" id="PF03649">
    <property type="entry name" value="UPF0014"/>
    <property type="match status" value="1"/>
</dbReference>
<feature type="transmembrane region" description="Helical" evidence="6">
    <location>
        <begin position="6"/>
        <end position="23"/>
    </location>
</feature>
<gene>
    <name evidence="7" type="ORF">MAGMO_1149</name>
</gene>
<comment type="similarity">
    <text evidence="2">Belongs to the UPF0014 family.</text>
</comment>
<evidence type="ECO:0000256" key="4">
    <source>
        <dbReference type="ARBA" id="ARBA00022989"/>
    </source>
</evidence>
<accession>A0A1S7LFZ8</accession>
<dbReference type="GO" id="GO:0005886">
    <property type="term" value="C:plasma membrane"/>
    <property type="evidence" value="ECO:0007669"/>
    <property type="project" value="TreeGrafter"/>
</dbReference>
<dbReference type="AlphaFoldDB" id="A0A1S7LFZ8"/>
<evidence type="ECO:0000256" key="5">
    <source>
        <dbReference type="ARBA" id="ARBA00023136"/>
    </source>
</evidence>